<dbReference type="EMBL" id="CP069106">
    <property type="protein sequence ID" value="QSS56447.1"/>
    <property type="molecule type" value="Genomic_DNA"/>
</dbReference>
<gene>
    <name evidence="1" type="ORF">I7I53_04661</name>
</gene>
<dbReference type="Proteomes" id="UP000663419">
    <property type="component" value="Chromosome 5"/>
</dbReference>
<dbReference type="AlphaFoldDB" id="A0A8A1LWY9"/>
<accession>A0A8A1LWY9</accession>
<evidence type="ECO:0000313" key="2">
    <source>
        <dbReference type="Proteomes" id="UP000663419"/>
    </source>
</evidence>
<organism evidence="1 2">
    <name type="scientific">Ajellomyces capsulatus (strain H88)</name>
    <name type="common">Darling's disease fungus</name>
    <name type="synonym">Histoplasma capsulatum</name>
    <dbReference type="NCBI Taxonomy" id="544711"/>
    <lineage>
        <taxon>Eukaryota</taxon>
        <taxon>Fungi</taxon>
        <taxon>Dikarya</taxon>
        <taxon>Ascomycota</taxon>
        <taxon>Pezizomycotina</taxon>
        <taxon>Eurotiomycetes</taxon>
        <taxon>Eurotiomycetidae</taxon>
        <taxon>Onygenales</taxon>
        <taxon>Ajellomycetaceae</taxon>
        <taxon>Histoplasma</taxon>
    </lineage>
</organism>
<proteinExistence type="predicted"/>
<protein>
    <submittedName>
        <fullName evidence="1">Uncharacterized protein</fullName>
    </submittedName>
</protein>
<dbReference type="VEuPathDB" id="FungiDB:I7I53_04661"/>
<evidence type="ECO:0000313" key="1">
    <source>
        <dbReference type="EMBL" id="QSS56447.1"/>
    </source>
</evidence>
<reference evidence="1" key="1">
    <citation type="submission" date="2021-01" db="EMBL/GenBank/DDBJ databases">
        <title>Chromosome-level genome assembly of a human fungal pathogen reveals clustering of transcriptionally co-regulated genes.</title>
        <authorList>
            <person name="Voorhies M."/>
            <person name="Cohen S."/>
            <person name="Shea T.P."/>
            <person name="Petrus S."/>
            <person name="Munoz J.F."/>
            <person name="Poplawski S."/>
            <person name="Goldman W.E."/>
            <person name="Michael T."/>
            <person name="Cuomo C.A."/>
            <person name="Sil A."/>
            <person name="Beyhan S."/>
        </authorList>
    </citation>
    <scope>NUCLEOTIDE SEQUENCE</scope>
    <source>
        <strain evidence="1">H88</strain>
    </source>
</reference>
<sequence length="93" mass="10885">MLVGAGFWIQAPCIHVQRGYYFCFLRRFLLFSPGMFCLCLHCESKPPFKRTLIVHVFWAFSHLPSRDGFSTDEHDSLRPTFRIKLLDVINSAF</sequence>
<name>A0A8A1LWY9_AJEC8</name>